<name>A0A1I2YH02_9FIRM</name>
<reference evidence="2" key="1">
    <citation type="submission" date="2016-10" db="EMBL/GenBank/DDBJ databases">
        <authorList>
            <person name="Varghese N."/>
            <person name="Submissions S."/>
        </authorList>
    </citation>
    <scope>NUCLEOTIDE SEQUENCE [LARGE SCALE GENOMIC DNA]</scope>
    <source>
        <strain evidence="2">DSM 17038</strain>
    </source>
</reference>
<evidence type="ECO:0000313" key="2">
    <source>
        <dbReference type="Proteomes" id="UP000199337"/>
    </source>
</evidence>
<gene>
    <name evidence="1" type="ORF">SAMN05660649_04412</name>
</gene>
<proteinExistence type="predicted"/>
<dbReference type="Pfam" id="PF16258">
    <property type="entry name" value="DUF4912"/>
    <property type="match status" value="1"/>
</dbReference>
<dbReference type="Proteomes" id="UP000199337">
    <property type="component" value="Unassembled WGS sequence"/>
</dbReference>
<dbReference type="STRING" id="341036.SAMN05660649_04412"/>
<sequence length="161" mass="18719">MSINIERFELPEWYDDNLMTLLVVNQHSIYLYWEMCFEQWKILDGNQLVVNLYELNSDGVDPGNRLVRRHTLPPFTGDWYFHNLQPGRRYQAEICCQQNDRQLSIMKSNIVAVPPAGPYQGLREVEWRSVDGIGDMGTPAKAPAETMKELVNTMSFYMGIK</sequence>
<dbReference type="InterPro" id="IPR032585">
    <property type="entry name" value="DUF4912"/>
</dbReference>
<organism evidence="1 2">
    <name type="scientific">Desulfotruncus arcticus DSM 17038</name>
    <dbReference type="NCBI Taxonomy" id="1121424"/>
    <lineage>
        <taxon>Bacteria</taxon>
        <taxon>Bacillati</taxon>
        <taxon>Bacillota</taxon>
        <taxon>Clostridia</taxon>
        <taxon>Eubacteriales</taxon>
        <taxon>Desulfallaceae</taxon>
        <taxon>Desulfotruncus</taxon>
    </lineage>
</organism>
<protein>
    <recommendedName>
        <fullName evidence="3">DUF4912 domain-containing protein</fullName>
    </recommendedName>
</protein>
<keyword evidence="2" id="KW-1185">Reference proteome</keyword>
<dbReference type="RefSeq" id="WP_092474446.1">
    <property type="nucleotide sequence ID" value="NZ_FOOX01000021.1"/>
</dbReference>
<evidence type="ECO:0000313" key="1">
    <source>
        <dbReference type="EMBL" id="SFH24878.1"/>
    </source>
</evidence>
<evidence type="ECO:0008006" key="3">
    <source>
        <dbReference type="Google" id="ProtNLM"/>
    </source>
</evidence>
<dbReference type="AlphaFoldDB" id="A0A1I2YH02"/>
<dbReference type="EMBL" id="FOOX01000021">
    <property type="protein sequence ID" value="SFH24878.1"/>
    <property type="molecule type" value="Genomic_DNA"/>
</dbReference>
<dbReference type="OrthoDB" id="9812700at2"/>
<accession>A0A1I2YH02</accession>